<name>A0A6A4TL14_SCOMX</name>
<organism evidence="2 3">
    <name type="scientific">Scophthalmus maximus</name>
    <name type="common">Turbot</name>
    <name type="synonym">Psetta maxima</name>
    <dbReference type="NCBI Taxonomy" id="52904"/>
    <lineage>
        <taxon>Eukaryota</taxon>
        <taxon>Metazoa</taxon>
        <taxon>Chordata</taxon>
        <taxon>Craniata</taxon>
        <taxon>Vertebrata</taxon>
        <taxon>Euteleostomi</taxon>
        <taxon>Actinopterygii</taxon>
        <taxon>Neopterygii</taxon>
        <taxon>Teleostei</taxon>
        <taxon>Neoteleostei</taxon>
        <taxon>Acanthomorphata</taxon>
        <taxon>Carangaria</taxon>
        <taxon>Pleuronectiformes</taxon>
        <taxon>Pleuronectoidei</taxon>
        <taxon>Scophthalmidae</taxon>
        <taxon>Scophthalmus</taxon>
    </lineage>
</organism>
<gene>
    <name evidence="2" type="ORF">F2P81_002038</name>
</gene>
<dbReference type="EMBL" id="VEVO01000002">
    <property type="protein sequence ID" value="KAF0045509.1"/>
    <property type="molecule type" value="Genomic_DNA"/>
</dbReference>
<protein>
    <submittedName>
        <fullName evidence="2">Uncharacterized protein</fullName>
    </submittedName>
</protein>
<sequence length="69" mass="7559">MSSTPMSLSFSSSSFCFSVVVAGVLSPGHCARERNVIHSSPSSSYRSSASATEKDTFRRNYGKRRRVSH</sequence>
<accession>A0A6A4TL14</accession>
<dbReference type="AlphaFoldDB" id="A0A6A4TL14"/>
<proteinExistence type="predicted"/>
<comment type="caution">
    <text evidence="2">The sequence shown here is derived from an EMBL/GenBank/DDBJ whole genome shotgun (WGS) entry which is preliminary data.</text>
</comment>
<feature type="compositionally biased region" description="Basic residues" evidence="1">
    <location>
        <begin position="60"/>
        <end position="69"/>
    </location>
</feature>
<reference evidence="2 3" key="1">
    <citation type="submission" date="2019-06" db="EMBL/GenBank/DDBJ databases">
        <title>Draft genomes of female and male turbot (Scophthalmus maximus).</title>
        <authorList>
            <person name="Xu H."/>
            <person name="Xu X.-W."/>
            <person name="Shao C."/>
            <person name="Chen S."/>
        </authorList>
    </citation>
    <scope>NUCLEOTIDE SEQUENCE [LARGE SCALE GENOMIC DNA]</scope>
    <source>
        <strain evidence="2">Ysfricsl-2016a</strain>
        <tissue evidence="2">Blood</tissue>
    </source>
</reference>
<evidence type="ECO:0000313" key="2">
    <source>
        <dbReference type="EMBL" id="KAF0045509.1"/>
    </source>
</evidence>
<evidence type="ECO:0000256" key="1">
    <source>
        <dbReference type="SAM" id="MobiDB-lite"/>
    </source>
</evidence>
<dbReference type="Proteomes" id="UP000438429">
    <property type="component" value="Unassembled WGS sequence"/>
</dbReference>
<feature type="region of interest" description="Disordered" evidence="1">
    <location>
        <begin position="36"/>
        <end position="69"/>
    </location>
</feature>
<feature type="compositionally biased region" description="Low complexity" evidence="1">
    <location>
        <begin position="39"/>
        <end position="50"/>
    </location>
</feature>
<evidence type="ECO:0000313" key="3">
    <source>
        <dbReference type="Proteomes" id="UP000438429"/>
    </source>
</evidence>